<sequence length="137" mass="15433">MRSSRAVKRTLRTQLYEKLLRLGATYRQTAATSEVVQVAVEGVEQLETYFAAYLLQLFYAMLAPLTLFAVLSTASLRAALVLLVCVPLIPVSIAAVQTWAKKLLSRYWGQYTELGDTFLENKAGWHHHLPNAEEYAQ</sequence>
<dbReference type="GO" id="GO:0005886">
    <property type="term" value="C:plasma membrane"/>
    <property type="evidence" value="ECO:0007669"/>
    <property type="project" value="UniProtKB-SubCell"/>
</dbReference>
<keyword evidence="4 5" id="KW-0472">Membrane</keyword>
<keyword evidence="2 5" id="KW-0812">Transmembrane</keyword>
<evidence type="ECO:0000313" key="8">
    <source>
        <dbReference type="Proteomes" id="UP000003560"/>
    </source>
</evidence>
<evidence type="ECO:0000313" key="7">
    <source>
        <dbReference type="EMBL" id="EEA91200.1"/>
    </source>
</evidence>
<evidence type="ECO:0000259" key="6">
    <source>
        <dbReference type="PROSITE" id="PS50929"/>
    </source>
</evidence>
<keyword evidence="7" id="KW-0067">ATP-binding</keyword>
<dbReference type="SUPFAM" id="SSF90123">
    <property type="entry name" value="ABC transporter transmembrane region"/>
    <property type="match status" value="1"/>
</dbReference>
<accession>B6G903</accession>
<dbReference type="eggNOG" id="COG4988">
    <property type="taxonomic scope" value="Bacteria"/>
</dbReference>
<evidence type="ECO:0000256" key="5">
    <source>
        <dbReference type="SAM" id="Phobius"/>
    </source>
</evidence>
<reference evidence="7 8" key="1">
    <citation type="submission" date="2008-10" db="EMBL/GenBank/DDBJ databases">
        <title>Draft genome sequence of Collinsella stercoris (DSM 13279).</title>
        <authorList>
            <person name="Sudarsanam P."/>
            <person name="Ley R."/>
            <person name="Guruge J."/>
            <person name="Turnbaugh P.J."/>
            <person name="Mahowald M."/>
            <person name="Liep D."/>
            <person name="Gordon J."/>
        </authorList>
    </citation>
    <scope>NUCLEOTIDE SEQUENCE [LARGE SCALE GENOMIC DNA]</scope>
    <source>
        <strain evidence="7 8">DSM 13279</strain>
    </source>
</reference>
<dbReference type="EMBL" id="ABXJ01000030">
    <property type="protein sequence ID" value="EEA91200.1"/>
    <property type="molecule type" value="Genomic_DNA"/>
</dbReference>
<protein>
    <submittedName>
        <fullName evidence="7">ABC transporter, permease/ATP-binding family protein</fullName>
    </submittedName>
</protein>
<gene>
    <name evidence="7" type="ORF">COLSTE_00544</name>
</gene>
<dbReference type="Pfam" id="PF00664">
    <property type="entry name" value="ABC_membrane"/>
    <property type="match status" value="1"/>
</dbReference>
<comment type="subcellular location">
    <subcellularLocation>
        <location evidence="1">Cell membrane</location>
        <topology evidence="1">Multi-pass membrane protein</topology>
    </subcellularLocation>
</comment>
<keyword evidence="3 5" id="KW-1133">Transmembrane helix</keyword>
<keyword evidence="7" id="KW-0547">Nucleotide-binding</keyword>
<proteinExistence type="predicted"/>
<dbReference type="InterPro" id="IPR036640">
    <property type="entry name" value="ABC1_TM_sf"/>
</dbReference>
<evidence type="ECO:0000256" key="2">
    <source>
        <dbReference type="ARBA" id="ARBA00022692"/>
    </source>
</evidence>
<evidence type="ECO:0000256" key="1">
    <source>
        <dbReference type="ARBA" id="ARBA00004651"/>
    </source>
</evidence>
<dbReference type="PROSITE" id="PS50929">
    <property type="entry name" value="ABC_TM1F"/>
    <property type="match status" value="1"/>
</dbReference>
<keyword evidence="8" id="KW-1185">Reference proteome</keyword>
<name>B6G903_9ACTN</name>
<dbReference type="GO" id="GO:0005524">
    <property type="term" value="F:ATP binding"/>
    <property type="evidence" value="ECO:0007669"/>
    <property type="project" value="UniProtKB-KW"/>
</dbReference>
<dbReference type="HOGENOM" id="CLU_1861795_0_0_11"/>
<evidence type="ECO:0000256" key="3">
    <source>
        <dbReference type="ARBA" id="ARBA00022989"/>
    </source>
</evidence>
<evidence type="ECO:0000256" key="4">
    <source>
        <dbReference type="ARBA" id="ARBA00023136"/>
    </source>
</evidence>
<feature type="transmembrane region" description="Helical" evidence="5">
    <location>
        <begin position="76"/>
        <end position="96"/>
    </location>
</feature>
<dbReference type="InterPro" id="IPR011527">
    <property type="entry name" value="ABC1_TM_dom"/>
</dbReference>
<dbReference type="AlphaFoldDB" id="B6G903"/>
<dbReference type="Gene3D" id="1.20.1560.10">
    <property type="entry name" value="ABC transporter type 1, transmembrane domain"/>
    <property type="match status" value="1"/>
</dbReference>
<dbReference type="STRING" id="445975.COLSTE_00544"/>
<reference evidence="7 8" key="2">
    <citation type="submission" date="2008-10" db="EMBL/GenBank/DDBJ databases">
        <authorList>
            <person name="Fulton L."/>
            <person name="Clifton S."/>
            <person name="Fulton B."/>
            <person name="Xu J."/>
            <person name="Minx P."/>
            <person name="Pepin K.H."/>
            <person name="Johnson M."/>
            <person name="Thiruvilangam P."/>
            <person name="Bhonagiri V."/>
            <person name="Nash W.E."/>
            <person name="Mardis E.R."/>
            <person name="Wilson R.K."/>
        </authorList>
    </citation>
    <scope>NUCLEOTIDE SEQUENCE [LARGE SCALE GENOMIC DNA]</scope>
    <source>
        <strain evidence="7 8">DSM 13279</strain>
    </source>
</reference>
<comment type="caution">
    <text evidence="7">The sequence shown here is derived from an EMBL/GenBank/DDBJ whole genome shotgun (WGS) entry which is preliminary data.</text>
</comment>
<dbReference type="Proteomes" id="UP000003560">
    <property type="component" value="Unassembled WGS sequence"/>
</dbReference>
<feature type="transmembrane region" description="Helical" evidence="5">
    <location>
        <begin position="50"/>
        <end position="70"/>
    </location>
</feature>
<organism evidence="7 8">
    <name type="scientific">Collinsella stercoris DSM 13279</name>
    <dbReference type="NCBI Taxonomy" id="445975"/>
    <lineage>
        <taxon>Bacteria</taxon>
        <taxon>Bacillati</taxon>
        <taxon>Actinomycetota</taxon>
        <taxon>Coriobacteriia</taxon>
        <taxon>Coriobacteriales</taxon>
        <taxon>Coriobacteriaceae</taxon>
        <taxon>Collinsella</taxon>
    </lineage>
</organism>
<dbReference type="GO" id="GO:0140359">
    <property type="term" value="F:ABC-type transporter activity"/>
    <property type="evidence" value="ECO:0007669"/>
    <property type="project" value="InterPro"/>
</dbReference>
<feature type="domain" description="ABC transmembrane type-1" evidence="6">
    <location>
        <begin position="1"/>
        <end position="121"/>
    </location>
</feature>